<gene>
    <name evidence="2" type="ORF">BDW42DRAFT_135</name>
</gene>
<evidence type="ECO:0000313" key="3">
    <source>
        <dbReference type="Proteomes" id="UP000235023"/>
    </source>
</evidence>
<dbReference type="PANTHER" id="PTHR37540:SF5">
    <property type="entry name" value="TRANSCRIPTION FACTOR DOMAIN-CONTAINING PROTEIN"/>
    <property type="match status" value="1"/>
</dbReference>
<accession>A0A2J5I9S4</accession>
<organism evidence="2 3">
    <name type="scientific">Aspergillus taichungensis</name>
    <dbReference type="NCBI Taxonomy" id="482145"/>
    <lineage>
        <taxon>Eukaryota</taxon>
        <taxon>Fungi</taxon>
        <taxon>Dikarya</taxon>
        <taxon>Ascomycota</taxon>
        <taxon>Pezizomycotina</taxon>
        <taxon>Eurotiomycetes</taxon>
        <taxon>Eurotiomycetidae</taxon>
        <taxon>Eurotiales</taxon>
        <taxon>Aspergillaceae</taxon>
        <taxon>Aspergillus</taxon>
        <taxon>Aspergillus subgen. Circumdati</taxon>
    </lineage>
</organism>
<keyword evidence="3" id="KW-1185">Reference proteome</keyword>
<evidence type="ECO:0000256" key="1">
    <source>
        <dbReference type="SAM" id="MobiDB-lite"/>
    </source>
</evidence>
<dbReference type="Proteomes" id="UP000235023">
    <property type="component" value="Unassembled WGS sequence"/>
</dbReference>
<reference evidence="3" key="1">
    <citation type="submission" date="2017-12" db="EMBL/GenBank/DDBJ databases">
        <authorList>
            <consortium name="DOE Joint Genome Institute"/>
            <person name="Mondo S.J."/>
            <person name="Kjaerbolling I."/>
            <person name="Vesth T.C."/>
            <person name="Frisvad J.C."/>
            <person name="Nybo J.L."/>
            <person name="Theobald S."/>
            <person name="Kuo A."/>
            <person name="Bowyer P."/>
            <person name="Matsuda Y."/>
            <person name="Lyhne E.K."/>
            <person name="Kogle M.E."/>
            <person name="Clum A."/>
            <person name="Lipzen A."/>
            <person name="Salamov A."/>
            <person name="Ngan C.Y."/>
            <person name="Daum C."/>
            <person name="Chiniquy J."/>
            <person name="Barry K."/>
            <person name="LaButti K."/>
            <person name="Haridas S."/>
            <person name="Simmons B.A."/>
            <person name="Magnuson J.K."/>
            <person name="Mortensen U.H."/>
            <person name="Larsen T.O."/>
            <person name="Grigoriev I.V."/>
            <person name="Baker S.E."/>
            <person name="Andersen M.R."/>
            <person name="Nordberg H.P."/>
            <person name="Cantor M.N."/>
            <person name="Hua S.X."/>
        </authorList>
    </citation>
    <scope>NUCLEOTIDE SEQUENCE [LARGE SCALE GENOMIC DNA]</scope>
    <source>
        <strain evidence="3">IBT 19404</strain>
    </source>
</reference>
<feature type="compositionally biased region" description="Low complexity" evidence="1">
    <location>
        <begin position="81"/>
        <end position="106"/>
    </location>
</feature>
<feature type="region of interest" description="Disordered" evidence="1">
    <location>
        <begin position="37"/>
        <end position="156"/>
    </location>
</feature>
<dbReference type="OrthoDB" id="3469466at2759"/>
<feature type="region of interest" description="Disordered" evidence="1">
    <location>
        <begin position="1"/>
        <end position="25"/>
    </location>
</feature>
<dbReference type="AlphaFoldDB" id="A0A2J5I9S4"/>
<dbReference type="PANTHER" id="PTHR37540">
    <property type="entry name" value="TRANSCRIPTION FACTOR (ACR-2), PUTATIVE-RELATED-RELATED"/>
    <property type="match status" value="1"/>
</dbReference>
<protein>
    <submittedName>
        <fullName evidence="2">Uncharacterized protein</fullName>
    </submittedName>
</protein>
<dbReference type="EMBL" id="KZ559496">
    <property type="protein sequence ID" value="PLN86811.1"/>
    <property type="molecule type" value="Genomic_DNA"/>
</dbReference>
<sequence>MPPKKPAGGRKKDAIHFVNARPASETERLRIQRLVRAHVGKWISDQTKDRGEPGENAPGSSADQPRPADPPTKPELDDALVTVPSPSSARSTPSTQSSSSSVNPPSFTLAVRTSPKPTKDPEPQQTQRHQARTDSQDATEQEEPVSDPSSPPHQSVEVIGASAMDPFATYPVTLHYPPEFVSACESYCSSSCPPSLIATPFFSPALTYPAVQILWPGLTPGNGVSAVRSWFPLSLSEPTLFTTFLYGSLSHQRVQWINRWIPEAAFSPRDQQLLHFCEMESIKLIQQDISQPDRAVQDAVILSVMCMAHNNADINDARRHRRTPFTPPMQRLQWLDIYGSLPPNLIHTRGLAQLVQIRGGLKNIRLPGLAPILSFSDIMTSTTFLVPPAWEFIALREEHQEISLHELVGYNTEIAEQQFGSLRAIGGTTQMIDIFCAMKTYMNHVDVHLRHQLSTDDTSLLADRRNLIQYHTLHIPTATQLGGSAYDPPFVLYETCRMTALIYSAGVVFPMPAQSNPMCQLAASLRNLLVAAPGPEIWSHPQARVILMWALTLGGIATQGRPERPWYVSMLRQTTADNHIETWEALRKILLLMLWHDPSCEVPGRRLWAEVEESRAVPAPV</sequence>
<dbReference type="InterPro" id="IPR021858">
    <property type="entry name" value="Fun_TF"/>
</dbReference>
<evidence type="ECO:0000313" key="2">
    <source>
        <dbReference type="EMBL" id="PLN86811.1"/>
    </source>
</evidence>
<dbReference type="Pfam" id="PF11951">
    <property type="entry name" value="Fungal_trans_2"/>
    <property type="match status" value="1"/>
</dbReference>
<proteinExistence type="predicted"/>
<name>A0A2J5I9S4_9EURO</name>